<dbReference type="KEGG" id="stri:C7M71_000415"/>
<gene>
    <name evidence="10" type="ORF">C7M71_000415</name>
</gene>
<dbReference type="PANTHER" id="PTHR43292:SF3">
    <property type="entry name" value="ACYL-COA DEHYDROGENASE FADE29"/>
    <property type="match status" value="1"/>
</dbReference>
<dbReference type="InterPro" id="IPR009100">
    <property type="entry name" value="AcylCoA_DH/oxidase_NM_dom_sf"/>
</dbReference>
<dbReference type="PANTHER" id="PTHR43292">
    <property type="entry name" value="ACYL-COA DEHYDROGENASE"/>
    <property type="match status" value="1"/>
</dbReference>
<evidence type="ECO:0000256" key="2">
    <source>
        <dbReference type="ARBA" id="ARBA00009347"/>
    </source>
</evidence>
<dbReference type="InterPro" id="IPR037069">
    <property type="entry name" value="AcylCoA_DH/ox_N_sf"/>
</dbReference>
<dbReference type="InterPro" id="IPR046373">
    <property type="entry name" value="Acyl-CoA_Oxase/DH_mid-dom_sf"/>
</dbReference>
<dbReference type="Proteomes" id="UP000249340">
    <property type="component" value="Chromosome"/>
</dbReference>
<organism evidence="10 11">
    <name type="scientific">Peterkaempfera bronchialis</name>
    <dbReference type="NCBI Taxonomy" id="2126346"/>
    <lineage>
        <taxon>Bacteria</taxon>
        <taxon>Bacillati</taxon>
        <taxon>Actinomycetota</taxon>
        <taxon>Actinomycetes</taxon>
        <taxon>Kitasatosporales</taxon>
        <taxon>Streptomycetaceae</taxon>
        <taxon>Peterkaempfera</taxon>
    </lineage>
</organism>
<dbReference type="EMBL" id="CP031264">
    <property type="protein sequence ID" value="AXI76164.1"/>
    <property type="molecule type" value="Genomic_DNA"/>
</dbReference>
<dbReference type="GO" id="GO:0016627">
    <property type="term" value="F:oxidoreductase activity, acting on the CH-CH group of donors"/>
    <property type="evidence" value="ECO:0007669"/>
    <property type="project" value="InterPro"/>
</dbReference>
<sequence>MNHRAIDRAALARDPAAYGRALRTHLSEDPALKQWRTTGHVSTEERMAAHARLMGHLHETGWNRYGWPEEAGGLGGDERHRAVLYDELAAAGLPLPGPHMLLETLGPPTIRFAPHLAARHLPAYLRGEEWWGQGFSEPEAGSDLAGLRCRARREGDVYVVSGQKLWTSHGATATRLVCLVRTGTWESRHRGLSMLMIDADAPGVTTRPIALASGDNELAEVFFEDVVVPADRLVGQEGQGWEVAMYLLQFERAMYAWMSSAEALRRLRELRDAVAGRVAAGKPLPDGAALRLGTCYADLTALRARSAQTVRRLASGRIVGPEASVDKVLLATAETGLFDLARDLLGTGFVLGSDPEAARWRADWWYSRSATILGGSAEVQRTILADHVLGLPKEAKA</sequence>
<proteinExistence type="inferred from homology"/>
<keyword evidence="5 6" id="KW-0560">Oxidoreductase</keyword>
<dbReference type="OrthoDB" id="3778631at2"/>
<dbReference type="Pfam" id="PF00441">
    <property type="entry name" value="Acyl-CoA_dh_1"/>
    <property type="match status" value="1"/>
</dbReference>
<evidence type="ECO:0000256" key="4">
    <source>
        <dbReference type="ARBA" id="ARBA00022827"/>
    </source>
</evidence>
<dbReference type="RefSeq" id="WP_111492918.1">
    <property type="nucleotide sequence ID" value="NZ_CP031264.1"/>
</dbReference>
<evidence type="ECO:0000256" key="5">
    <source>
        <dbReference type="ARBA" id="ARBA00023002"/>
    </source>
</evidence>
<name>A0A345SR09_9ACTN</name>
<evidence type="ECO:0000256" key="1">
    <source>
        <dbReference type="ARBA" id="ARBA00001974"/>
    </source>
</evidence>
<dbReference type="InterPro" id="IPR013786">
    <property type="entry name" value="AcylCoA_DH/ox_N"/>
</dbReference>
<dbReference type="SUPFAM" id="SSF47203">
    <property type="entry name" value="Acyl-CoA dehydrogenase C-terminal domain-like"/>
    <property type="match status" value="1"/>
</dbReference>
<feature type="domain" description="Acyl-CoA dehydrogenase/oxidase C-terminal" evidence="7">
    <location>
        <begin position="238"/>
        <end position="388"/>
    </location>
</feature>
<evidence type="ECO:0000313" key="10">
    <source>
        <dbReference type="EMBL" id="AXI76164.1"/>
    </source>
</evidence>
<dbReference type="GO" id="GO:0005886">
    <property type="term" value="C:plasma membrane"/>
    <property type="evidence" value="ECO:0007669"/>
    <property type="project" value="TreeGrafter"/>
</dbReference>
<evidence type="ECO:0000259" key="9">
    <source>
        <dbReference type="Pfam" id="PF02771"/>
    </source>
</evidence>
<dbReference type="InterPro" id="IPR006091">
    <property type="entry name" value="Acyl-CoA_Oxase/DH_mid-dom"/>
</dbReference>
<comment type="similarity">
    <text evidence="2 6">Belongs to the acyl-CoA dehydrogenase family.</text>
</comment>
<evidence type="ECO:0000256" key="3">
    <source>
        <dbReference type="ARBA" id="ARBA00022630"/>
    </source>
</evidence>
<dbReference type="SUPFAM" id="SSF56645">
    <property type="entry name" value="Acyl-CoA dehydrogenase NM domain-like"/>
    <property type="match status" value="1"/>
</dbReference>
<dbReference type="InterPro" id="IPR052161">
    <property type="entry name" value="Mycobact_Acyl-CoA_DH"/>
</dbReference>
<dbReference type="AlphaFoldDB" id="A0A345SR09"/>
<dbReference type="Pfam" id="PF02771">
    <property type="entry name" value="Acyl-CoA_dh_N"/>
    <property type="match status" value="1"/>
</dbReference>
<dbReference type="Pfam" id="PF02770">
    <property type="entry name" value="Acyl-CoA_dh_M"/>
    <property type="match status" value="1"/>
</dbReference>
<evidence type="ECO:0000259" key="7">
    <source>
        <dbReference type="Pfam" id="PF00441"/>
    </source>
</evidence>
<keyword evidence="3 6" id="KW-0285">Flavoprotein</keyword>
<keyword evidence="11" id="KW-1185">Reference proteome</keyword>
<dbReference type="Gene3D" id="1.10.540.10">
    <property type="entry name" value="Acyl-CoA dehydrogenase/oxidase, N-terminal domain"/>
    <property type="match status" value="1"/>
</dbReference>
<dbReference type="InterPro" id="IPR009075">
    <property type="entry name" value="AcylCo_DH/oxidase_C"/>
</dbReference>
<dbReference type="Gene3D" id="1.20.140.10">
    <property type="entry name" value="Butyryl-CoA Dehydrogenase, subunit A, domain 3"/>
    <property type="match status" value="1"/>
</dbReference>
<dbReference type="Gene3D" id="2.40.110.10">
    <property type="entry name" value="Butyryl-CoA Dehydrogenase, subunit A, domain 2"/>
    <property type="match status" value="1"/>
</dbReference>
<keyword evidence="4 6" id="KW-0274">FAD</keyword>
<protein>
    <submittedName>
        <fullName evidence="10">Acyl-CoA dehydrogenase</fullName>
    </submittedName>
</protein>
<feature type="domain" description="Acyl-CoA oxidase/dehydrogenase middle" evidence="8">
    <location>
        <begin position="134"/>
        <end position="226"/>
    </location>
</feature>
<dbReference type="InterPro" id="IPR036250">
    <property type="entry name" value="AcylCo_DH-like_C"/>
</dbReference>
<comment type="cofactor">
    <cofactor evidence="1 6">
        <name>FAD</name>
        <dbReference type="ChEBI" id="CHEBI:57692"/>
    </cofactor>
</comment>
<feature type="domain" description="Acyl-CoA dehydrogenase/oxidase N-terminal" evidence="9">
    <location>
        <begin position="46"/>
        <end position="128"/>
    </location>
</feature>
<dbReference type="GO" id="GO:0050660">
    <property type="term" value="F:flavin adenine dinucleotide binding"/>
    <property type="evidence" value="ECO:0007669"/>
    <property type="project" value="InterPro"/>
</dbReference>
<accession>A0A345SR09</accession>
<reference evidence="11" key="1">
    <citation type="submission" date="2018-07" db="EMBL/GenBank/DDBJ databases">
        <title>Streptacidiphilus bronchialis DSM 106435 chromosome.</title>
        <authorList>
            <person name="Batra D."/>
            <person name="Gulvik C.A."/>
        </authorList>
    </citation>
    <scope>NUCLEOTIDE SEQUENCE [LARGE SCALE GENOMIC DNA]</scope>
    <source>
        <strain evidence="11">DSM 106435</strain>
    </source>
</reference>
<evidence type="ECO:0000259" key="8">
    <source>
        <dbReference type="Pfam" id="PF02770"/>
    </source>
</evidence>
<evidence type="ECO:0000256" key="6">
    <source>
        <dbReference type="RuleBase" id="RU362125"/>
    </source>
</evidence>
<evidence type="ECO:0000313" key="11">
    <source>
        <dbReference type="Proteomes" id="UP000249340"/>
    </source>
</evidence>